<dbReference type="Pfam" id="PF17676">
    <property type="entry name" value="Peptidase_S66C"/>
    <property type="match status" value="1"/>
</dbReference>
<gene>
    <name evidence="6" type="ORF">ORY91_001068</name>
    <name evidence="7" type="ORF">V9W64_08960</name>
</gene>
<dbReference type="EMBL" id="JAPQFL010000002">
    <property type="protein sequence ID" value="MDD9327659.1"/>
    <property type="molecule type" value="Genomic_DNA"/>
</dbReference>
<keyword evidence="8" id="KW-1185">Reference proteome</keyword>
<feature type="active site" description="Nucleophile" evidence="3">
    <location>
        <position position="116"/>
    </location>
</feature>
<comment type="similarity">
    <text evidence="1">Belongs to the peptidase S66 family.</text>
</comment>
<dbReference type="SUPFAM" id="SSF52317">
    <property type="entry name" value="Class I glutamine amidotransferase-like"/>
    <property type="match status" value="1"/>
</dbReference>
<dbReference type="AlphaFoldDB" id="A0A9X4E1W6"/>
<accession>A0A9X4E1W6</accession>
<name>A0A9X4E1W6_9NEIS</name>
<evidence type="ECO:0000259" key="5">
    <source>
        <dbReference type="Pfam" id="PF17676"/>
    </source>
</evidence>
<feature type="domain" description="LD-carboxypeptidase C-terminal" evidence="5">
    <location>
        <begin position="203"/>
        <end position="318"/>
    </location>
</feature>
<sequence>MPKPFAPPKLRPGGHIRVLSPSSSVVHIGGFEANLAAKRRLEGLGFQVSFSEHYLENDLFGSAGIASRVADIHQAFADASVDAVLATIGGFNSNELLPHLDFDLIRRNPKIFCGYSDTTAVLSAIFAKTGLMTYYGASYSAFKMEELQEYQTQSWLSAVTRSRYGLEPGAQWSSDKWFLPDVRRCLFDTEWKVYRPEAGKRAQGRAVGGNLATFALLNGTPYAVNTADLGDYVLFLESSESHDYLAVSRQLAAVLQVYPEPQAVVFGRFPTECGMTAERWRYILAKHEVLQRVPVLYDLDFGHTQPLFTFALGARVRVDAEHLRIEVDEVAD</sequence>
<dbReference type="InterPro" id="IPR027461">
    <property type="entry name" value="Carboxypeptidase_A_C_sf"/>
</dbReference>
<dbReference type="RefSeq" id="WP_274584887.1">
    <property type="nucleotide sequence ID" value="NZ_CP146598.1"/>
</dbReference>
<dbReference type="InterPro" id="IPR027478">
    <property type="entry name" value="LdcA_N"/>
</dbReference>
<feature type="domain" description="LD-carboxypeptidase N-terminal" evidence="4">
    <location>
        <begin position="16"/>
        <end position="136"/>
    </location>
</feature>
<evidence type="ECO:0000259" key="4">
    <source>
        <dbReference type="Pfam" id="PF02016"/>
    </source>
</evidence>
<dbReference type="Gene3D" id="3.40.50.10740">
    <property type="entry name" value="Class I glutamine amidotransferase-like"/>
    <property type="match status" value="1"/>
</dbReference>
<dbReference type="SUPFAM" id="SSF141986">
    <property type="entry name" value="LD-carboxypeptidase A C-terminal domain-like"/>
    <property type="match status" value="1"/>
</dbReference>
<dbReference type="Pfam" id="PF02016">
    <property type="entry name" value="Peptidase_S66"/>
    <property type="match status" value="1"/>
</dbReference>
<dbReference type="InterPro" id="IPR003507">
    <property type="entry name" value="S66_fam"/>
</dbReference>
<evidence type="ECO:0000313" key="6">
    <source>
        <dbReference type="EMBL" id="MDD9327659.1"/>
    </source>
</evidence>
<dbReference type="GO" id="GO:0016787">
    <property type="term" value="F:hydrolase activity"/>
    <property type="evidence" value="ECO:0007669"/>
    <property type="project" value="UniProtKB-KW"/>
</dbReference>
<reference evidence="7" key="2">
    <citation type="submission" date="2024-02" db="EMBL/GenBank/DDBJ databases">
        <title>Neisseria leonii sp. nov.</title>
        <authorList>
            <person name="Boutroux M."/>
            <person name="Favre-Rochex S."/>
            <person name="Gorgette O."/>
            <person name="Touak G."/>
            <person name="Muhle E."/>
            <person name="Chesneau O."/>
            <person name="Clermont D."/>
            <person name="Rahi P."/>
        </authorList>
    </citation>
    <scope>NUCLEOTIDE SEQUENCE</scope>
    <source>
        <strain evidence="7">51.81</strain>
    </source>
</reference>
<dbReference type="Proteomes" id="UP001149607">
    <property type="component" value="Chromosome"/>
</dbReference>
<evidence type="ECO:0000256" key="2">
    <source>
        <dbReference type="ARBA" id="ARBA00022801"/>
    </source>
</evidence>
<dbReference type="EMBL" id="CP146598">
    <property type="protein sequence ID" value="WWY02812.1"/>
    <property type="molecule type" value="Genomic_DNA"/>
</dbReference>
<dbReference type="InterPro" id="IPR029062">
    <property type="entry name" value="Class_I_gatase-like"/>
</dbReference>
<dbReference type="PANTHER" id="PTHR30237:SF6">
    <property type="entry name" value="CARBOXYPEPTIDASE YOCD-RELATED"/>
    <property type="match status" value="1"/>
</dbReference>
<dbReference type="CDD" id="cd07062">
    <property type="entry name" value="Peptidase_S66_mccF_like"/>
    <property type="match status" value="1"/>
</dbReference>
<evidence type="ECO:0000313" key="7">
    <source>
        <dbReference type="EMBL" id="WWY02812.1"/>
    </source>
</evidence>
<evidence type="ECO:0000313" key="8">
    <source>
        <dbReference type="Proteomes" id="UP001149607"/>
    </source>
</evidence>
<dbReference type="InterPro" id="IPR040449">
    <property type="entry name" value="Peptidase_S66_N"/>
</dbReference>
<dbReference type="Gene3D" id="3.50.30.60">
    <property type="entry name" value="LD-carboxypeptidase A C-terminal domain-like"/>
    <property type="match status" value="1"/>
</dbReference>
<keyword evidence="2" id="KW-0378">Hydrolase</keyword>
<feature type="active site" description="Charge relay system" evidence="3">
    <location>
        <position position="303"/>
    </location>
</feature>
<proteinExistence type="inferred from homology"/>
<reference evidence="6" key="1">
    <citation type="submission" date="2022-10" db="EMBL/GenBank/DDBJ databases">
        <authorList>
            <person name="Boutroux M."/>
        </authorList>
    </citation>
    <scope>NUCLEOTIDE SEQUENCE</scope>
    <source>
        <strain evidence="6">51.81</strain>
    </source>
</reference>
<organism evidence="6">
    <name type="scientific">Neisseria leonii</name>
    <dbReference type="NCBI Taxonomy" id="2995413"/>
    <lineage>
        <taxon>Bacteria</taxon>
        <taxon>Pseudomonadati</taxon>
        <taxon>Pseudomonadota</taxon>
        <taxon>Betaproteobacteria</taxon>
        <taxon>Neisseriales</taxon>
        <taxon>Neisseriaceae</taxon>
        <taxon>Neisseria</taxon>
    </lineage>
</organism>
<evidence type="ECO:0000256" key="3">
    <source>
        <dbReference type="PIRSR" id="PIRSR028757-1"/>
    </source>
</evidence>
<dbReference type="InterPro" id="IPR040921">
    <property type="entry name" value="Peptidase_S66C"/>
</dbReference>
<dbReference type="PIRSF" id="PIRSF028757">
    <property type="entry name" value="LD-carboxypeptidase"/>
    <property type="match status" value="1"/>
</dbReference>
<protein>
    <submittedName>
        <fullName evidence="6">LD-carboxypeptidase</fullName>
    </submittedName>
    <submittedName>
        <fullName evidence="7">S66 peptidase family protein</fullName>
    </submittedName>
</protein>
<dbReference type="PANTHER" id="PTHR30237">
    <property type="entry name" value="MURAMOYLTETRAPEPTIDE CARBOXYPEPTIDASE"/>
    <property type="match status" value="1"/>
</dbReference>
<feature type="active site" description="Charge relay system" evidence="3">
    <location>
        <position position="237"/>
    </location>
</feature>
<evidence type="ECO:0000256" key="1">
    <source>
        <dbReference type="ARBA" id="ARBA00010233"/>
    </source>
</evidence>